<feature type="transmembrane region" description="Helical" evidence="6">
    <location>
        <begin position="706"/>
        <end position="729"/>
    </location>
</feature>
<dbReference type="GO" id="GO:0005886">
    <property type="term" value="C:plasma membrane"/>
    <property type="evidence" value="ECO:0007669"/>
    <property type="project" value="UniProtKB-SubCell"/>
</dbReference>
<feature type="transmembrane region" description="Helical" evidence="6">
    <location>
        <begin position="664"/>
        <end position="685"/>
    </location>
</feature>
<evidence type="ECO:0000256" key="1">
    <source>
        <dbReference type="ARBA" id="ARBA00004651"/>
    </source>
</evidence>
<dbReference type="SUPFAM" id="SSF82866">
    <property type="entry name" value="Multidrug efflux transporter AcrB transmembrane domain"/>
    <property type="match status" value="2"/>
</dbReference>
<evidence type="ECO:0000256" key="6">
    <source>
        <dbReference type="SAM" id="Phobius"/>
    </source>
</evidence>
<organism evidence="8 9">
    <name type="scientific">Ktedonospora formicarum</name>
    <dbReference type="NCBI Taxonomy" id="2778364"/>
    <lineage>
        <taxon>Bacteria</taxon>
        <taxon>Bacillati</taxon>
        <taxon>Chloroflexota</taxon>
        <taxon>Ktedonobacteria</taxon>
        <taxon>Ktedonobacterales</taxon>
        <taxon>Ktedonobacteraceae</taxon>
        <taxon>Ktedonospora</taxon>
    </lineage>
</organism>
<dbReference type="RefSeq" id="WP_220192093.1">
    <property type="nucleotide sequence ID" value="NZ_BNJF01000001.1"/>
</dbReference>
<dbReference type="Pfam" id="PF03176">
    <property type="entry name" value="MMPL"/>
    <property type="match status" value="2"/>
</dbReference>
<evidence type="ECO:0000256" key="3">
    <source>
        <dbReference type="ARBA" id="ARBA00022692"/>
    </source>
</evidence>
<dbReference type="InterPro" id="IPR004869">
    <property type="entry name" value="MMPL_dom"/>
</dbReference>
<keyword evidence="5 6" id="KW-0472">Membrane</keyword>
<dbReference type="AlphaFoldDB" id="A0A8J3MP56"/>
<comment type="subcellular location">
    <subcellularLocation>
        <location evidence="1">Cell membrane</location>
        <topology evidence="1">Multi-pass membrane protein</topology>
    </subcellularLocation>
</comment>
<dbReference type="EMBL" id="BNJF01000001">
    <property type="protein sequence ID" value="GHO42565.1"/>
    <property type="molecule type" value="Genomic_DNA"/>
</dbReference>
<feature type="transmembrane region" description="Helical" evidence="6">
    <location>
        <begin position="399"/>
        <end position="417"/>
    </location>
</feature>
<keyword evidence="3 6" id="KW-0812">Transmembrane</keyword>
<feature type="transmembrane region" description="Helical" evidence="6">
    <location>
        <begin position="735"/>
        <end position="754"/>
    </location>
</feature>
<keyword evidence="2" id="KW-1003">Cell membrane</keyword>
<sequence length="786" mass="86011">MRITDAPEETSAMLPKQAVTSPREAHGMYRIGVAYGYFIYRFRWFIIALWVAILAVSAFFALQTTQHLSGGGFKLEGSESVQVSDIMTDKFDQPLSQLTVVFQSTSVKVSEPEYQRQINDFADKARAFKDVKTVTIGETGKDDKTTFVRVGFSVDSDTVQQHLDDFRKLIPAESAQKPARMYLTDGAAIAGEITEVAQKEVERADATALPVALVILVGVFGTFVAACMPLLLALLAIPLAFALIYPIALAMPTSSQILSVVSIIGLGVSIDYSLFIIRRFREELAEGYHVREAIAWTIATAGEAILFSGLTVMIGFLGLLLIDLGLTTSIGIGGAAVVIAAVIAALTLLPAMLSVIGSRINALRVPFLWKMTMPRASDGHKEQEGFWHRLAIGVMKRPFTVIVFVCIILGALAWPALSLRTGTTDEGTLPASSPARQGLTILKDQFPAYKDQNIDVVAQSHNGSDVLSKENLEHLATLTDWLKEQKHVKSVTSVMNFPAVAGGPQLTRDQLIQLYTSGQYKRMPQLVSLVDAMVKDDTAYINVTTDTSLNSDESQALIDHLRADGSASTSNLDVKVGGLQAIYMDFDRYLFGHFPRAILFVIVATFILLLIMFRSLLLPLKAVLMNCLSVCASYGVLVIVFQWGYGSNLLNFTSSGFVDDIIPIMLFCALFGLSMDYEVFLLSRIREEWLHTHNNRQAVALGLEKTGSVITNAALLFIVVTVSFTFTTLTVTKEIGVGMTAAVLVDATIVRSLLVPATMRLLGRWNWWLPGLKVPPKQVDMEIESA</sequence>
<keyword evidence="9" id="KW-1185">Reference proteome</keyword>
<evidence type="ECO:0000313" key="9">
    <source>
        <dbReference type="Proteomes" id="UP000612362"/>
    </source>
</evidence>
<comment type="caution">
    <text evidence="8">The sequence shown here is derived from an EMBL/GenBank/DDBJ whole genome shotgun (WGS) entry which is preliminary data.</text>
</comment>
<feature type="transmembrane region" description="Helical" evidence="6">
    <location>
        <begin position="328"/>
        <end position="349"/>
    </location>
</feature>
<name>A0A8J3MP56_9CHLR</name>
<reference evidence="8" key="1">
    <citation type="submission" date="2020-10" db="EMBL/GenBank/DDBJ databases">
        <title>Taxonomic study of unclassified bacteria belonging to the class Ktedonobacteria.</title>
        <authorList>
            <person name="Yabe S."/>
            <person name="Wang C.M."/>
            <person name="Zheng Y."/>
            <person name="Sakai Y."/>
            <person name="Cavaletti L."/>
            <person name="Monciardini P."/>
            <person name="Donadio S."/>
        </authorList>
    </citation>
    <scope>NUCLEOTIDE SEQUENCE</scope>
    <source>
        <strain evidence="8">SOSP1-1</strain>
    </source>
</reference>
<feature type="transmembrane region" description="Helical" evidence="6">
    <location>
        <begin position="257"/>
        <end position="277"/>
    </location>
</feature>
<dbReference type="PANTHER" id="PTHR33406:SF13">
    <property type="entry name" value="MEMBRANE PROTEIN YDFJ"/>
    <property type="match status" value="1"/>
</dbReference>
<feature type="transmembrane region" description="Helical" evidence="6">
    <location>
        <begin position="593"/>
        <end position="611"/>
    </location>
</feature>
<dbReference type="PANTHER" id="PTHR33406">
    <property type="entry name" value="MEMBRANE PROTEIN MJ1562-RELATED"/>
    <property type="match status" value="1"/>
</dbReference>
<dbReference type="InterPro" id="IPR050545">
    <property type="entry name" value="Mycobact_MmpL"/>
</dbReference>
<keyword evidence="4 6" id="KW-1133">Transmembrane helix</keyword>
<dbReference type="Proteomes" id="UP000612362">
    <property type="component" value="Unassembled WGS sequence"/>
</dbReference>
<evidence type="ECO:0000313" key="8">
    <source>
        <dbReference type="EMBL" id="GHO42565.1"/>
    </source>
</evidence>
<evidence type="ECO:0000256" key="5">
    <source>
        <dbReference type="ARBA" id="ARBA00023136"/>
    </source>
</evidence>
<dbReference type="PROSITE" id="PS50156">
    <property type="entry name" value="SSD"/>
    <property type="match status" value="1"/>
</dbReference>
<dbReference type="Gene3D" id="1.20.1640.10">
    <property type="entry name" value="Multidrug efflux transporter AcrB transmembrane domain"/>
    <property type="match status" value="2"/>
</dbReference>
<dbReference type="InterPro" id="IPR000731">
    <property type="entry name" value="SSD"/>
</dbReference>
<feature type="transmembrane region" description="Helical" evidence="6">
    <location>
        <begin position="623"/>
        <end position="644"/>
    </location>
</feature>
<protein>
    <submittedName>
        <fullName evidence="8">Membrane protein</fullName>
    </submittedName>
</protein>
<evidence type="ECO:0000256" key="4">
    <source>
        <dbReference type="ARBA" id="ARBA00022989"/>
    </source>
</evidence>
<gene>
    <name evidence="8" type="ORF">KSX_07280</name>
</gene>
<feature type="transmembrane region" description="Helical" evidence="6">
    <location>
        <begin position="212"/>
        <end position="245"/>
    </location>
</feature>
<feature type="domain" description="SSD" evidence="7">
    <location>
        <begin position="230"/>
        <end position="355"/>
    </location>
</feature>
<accession>A0A8J3MP56</accession>
<proteinExistence type="predicted"/>
<evidence type="ECO:0000256" key="2">
    <source>
        <dbReference type="ARBA" id="ARBA00022475"/>
    </source>
</evidence>
<feature type="transmembrane region" description="Helical" evidence="6">
    <location>
        <begin position="298"/>
        <end position="322"/>
    </location>
</feature>
<evidence type="ECO:0000259" key="7">
    <source>
        <dbReference type="PROSITE" id="PS50156"/>
    </source>
</evidence>
<feature type="transmembrane region" description="Helical" evidence="6">
    <location>
        <begin position="42"/>
        <end position="62"/>
    </location>
</feature>